<dbReference type="Pfam" id="PF09631">
    <property type="entry name" value="Sen15"/>
    <property type="match status" value="1"/>
</dbReference>
<evidence type="ECO:0000313" key="6">
    <source>
        <dbReference type="WBParaSite" id="SBAD_0000454001-mRNA-1"/>
    </source>
</evidence>
<dbReference type="SUPFAM" id="SSF53032">
    <property type="entry name" value="tRNA-intron endonuclease catalytic domain-like"/>
    <property type="match status" value="1"/>
</dbReference>
<reference evidence="6" key="1">
    <citation type="submission" date="2016-06" db="UniProtKB">
        <authorList>
            <consortium name="WormBaseParasite"/>
        </authorList>
    </citation>
    <scope>IDENTIFICATION</scope>
</reference>
<sequence length="151" mass="16723">MHSSGCEDSDIVLMKLLYWDLVIVTGWVEVSLSNTEGLWFLTGKPKPFSTDYYAVIPRRESATFVVSDLQDLLRKVLRGTVSKCLLAFFSGSGSVVYVSAAPGVTNVADDDAENMVKAQQDEAMKKVYAERWNLYSGKTSSGQPDNGRERL</sequence>
<dbReference type="GO" id="GO:0005634">
    <property type="term" value="C:nucleus"/>
    <property type="evidence" value="ECO:0007669"/>
    <property type="project" value="UniProtKB-ARBA"/>
</dbReference>
<evidence type="ECO:0000313" key="4">
    <source>
        <dbReference type="EMBL" id="VDP04102.1"/>
    </source>
</evidence>
<dbReference type="AlphaFoldDB" id="A0A183IL54"/>
<reference evidence="4 5" key="2">
    <citation type="submission" date="2018-11" db="EMBL/GenBank/DDBJ databases">
        <authorList>
            <consortium name="Pathogen Informatics"/>
        </authorList>
    </citation>
    <scope>NUCLEOTIDE SEQUENCE [LARGE SCALE GENOMIC DNA]</scope>
</reference>
<dbReference type="GO" id="GO:0006388">
    <property type="term" value="P:tRNA splicing, via endonucleolytic cleavage and ligation"/>
    <property type="evidence" value="ECO:0007669"/>
    <property type="project" value="InterPro"/>
</dbReference>
<keyword evidence="5" id="KW-1185">Reference proteome</keyword>
<feature type="domain" description="tRNA-splicing endonuclease subunit Sen15" evidence="3">
    <location>
        <begin position="17"/>
        <end position="105"/>
    </location>
</feature>
<protein>
    <submittedName>
        <fullName evidence="6">Sen15 domain-containing protein</fullName>
    </submittedName>
</protein>
<evidence type="ECO:0000259" key="3">
    <source>
        <dbReference type="Pfam" id="PF09631"/>
    </source>
</evidence>
<dbReference type="InterPro" id="IPR011856">
    <property type="entry name" value="tRNA_endonuc-like_dom_sf"/>
</dbReference>
<dbReference type="GO" id="GO:0003676">
    <property type="term" value="F:nucleic acid binding"/>
    <property type="evidence" value="ECO:0007669"/>
    <property type="project" value="InterPro"/>
</dbReference>
<evidence type="ECO:0000256" key="2">
    <source>
        <dbReference type="ARBA" id="ARBA00022694"/>
    </source>
</evidence>
<name>A0A183IL54_9BILA</name>
<accession>A0A183IL54</accession>
<evidence type="ECO:0000313" key="5">
    <source>
        <dbReference type="Proteomes" id="UP000270296"/>
    </source>
</evidence>
<comment type="similarity">
    <text evidence="1">Belongs to the SEN15 family.</text>
</comment>
<dbReference type="Proteomes" id="UP000270296">
    <property type="component" value="Unassembled WGS sequence"/>
</dbReference>
<keyword evidence="2" id="KW-0819">tRNA processing</keyword>
<organism evidence="6">
    <name type="scientific">Soboliphyme baturini</name>
    <dbReference type="NCBI Taxonomy" id="241478"/>
    <lineage>
        <taxon>Eukaryota</taxon>
        <taxon>Metazoa</taxon>
        <taxon>Ecdysozoa</taxon>
        <taxon>Nematoda</taxon>
        <taxon>Enoplea</taxon>
        <taxon>Dorylaimia</taxon>
        <taxon>Dioctophymatida</taxon>
        <taxon>Dioctophymatoidea</taxon>
        <taxon>Soboliphymatidae</taxon>
        <taxon>Soboliphyme</taxon>
    </lineage>
</organism>
<evidence type="ECO:0000256" key="1">
    <source>
        <dbReference type="ARBA" id="ARBA00006091"/>
    </source>
</evidence>
<dbReference type="InterPro" id="IPR036167">
    <property type="entry name" value="tRNA_intron_Endo_cat-like_sf"/>
</dbReference>
<dbReference type="InterPro" id="IPR018593">
    <property type="entry name" value="tRNA-endonuc_su_Sen15"/>
</dbReference>
<dbReference type="EMBL" id="UZAM01008268">
    <property type="protein sequence ID" value="VDP04102.1"/>
    <property type="molecule type" value="Genomic_DNA"/>
</dbReference>
<proteinExistence type="inferred from homology"/>
<dbReference type="Gene3D" id="3.40.1350.10">
    <property type="match status" value="1"/>
</dbReference>
<gene>
    <name evidence="4" type="ORF">SBAD_LOCUS4350</name>
</gene>
<dbReference type="WBParaSite" id="SBAD_0000454001-mRNA-1">
    <property type="protein sequence ID" value="SBAD_0000454001-mRNA-1"/>
    <property type="gene ID" value="SBAD_0000454001"/>
</dbReference>